<evidence type="ECO:0000313" key="2">
    <source>
        <dbReference type="Proteomes" id="UP000290608"/>
    </source>
</evidence>
<dbReference type="InterPro" id="IPR047765">
    <property type="entry name" value="GHMP_GYDIA-like"/>
</dbReference>
<dbReference type="Proteomes" id="UP000290608">
    <property type="component" value="Unassembled WGS sequence"/>
</dbReference>
<dbReference type="NCBIfam" id="NF040656">
    <property type="entry name" value="GHMP_GYDIA"/>
    <property type="match status" value="1"/>
</dbReference>
<proteinExistence type="predicted"/>
<accession>A0A4Q0PDV9</accession>
<gene>
    <name evidence="1" type="ORF">DSL99_3604</name>
</gene>
<dbReference type="InterPro" id="IPR020568">
    <property type="entry name" value="Ribosomal_Su5_D2-typ_SF"/>
</dbReference>
<name>A0A4Q0PDV9_9FLAO</name>
<dbReference type="AlphaFoldDB" id="A0A4Q0PDV9"/>
<sequence length="306" mass="34479">MSQSYYGHGKLLITGEYLVLDGALALAIPTQKGQHLTVAESEKPGIKWTGIKEFGDEWFSFQLNYEKFKTASDSKSENPEERLIQILIAAQKLNPQFLVEKPNLEITTRLEFNQKWGLGSSSTLIYMLAKWAEVNPYELLEATFGGSGYDIACAGNDAPILYQRNSNQPKTLQTMFYPSFSDELFFVYLNKKQNSREAIANYRKQSPEALEEATKKVSGISETLLTCDDLFSFKALIQAHERVISSVIKQPTVKQCLFADYPGAIKSLGAWGGDFILATGSLDDQEYFRKKGYHTIVSFEDMMYKG</sequence>
<evidence type="ECO:0000313" key="1">
    <source>
        <dbReference type="EMBL" id="RXG25015.1"/>
    </source>
</evidence>
<dbReference type="EMBL" id="QOVL01000024">
    <property type="protein sequence ID" value="RXG25015.1"/>
    <property type="molecule type" value="Genomic_DNA"/>
</dbReference>
<dbReference type="RefSeq" id="WP_073100685.1">
    <property type="nucleotide sequence ID" value="NZ_QOVL01000024.1"/>
</dbReference>
<protein>
    <submittedName>
        <fullName evidence="1">Mevalonate kinase</fullName>
    </submittedName>
</protein>
<dbReference type="InterPro" id="IPR014721">
    <property type="entry name" value="Ribsml_uS5_D2-typ_fold_subgr"/>
</dbReference>
<keyword evidence="1" id="KW-0808">Transferase</keyword>
<organism evidence="1 2">
    <name type="scientific">Leeuwenhoekiella marinoflava</name>
    <dbReference type="NCBI Taxonomy" id="988"/>
    <lineage>
        <taxon>Bacteria</taxon>
        <taxon>Pseudomonadati</taxon>
        <taxon>Bacteroidota</taxon>
        <taxon>Flavobacteriia</taxon>
        <taxon>Flavobacteriales</taxon>
        <taxon>Flavobacteriaceae</taxon>
        <taxon>Leeuwenhoekiella</taxon>
    </lineage>
</organism>
<dbReference type="GO" id="GO:0016301">
    <property type="term" value="F:kinase activity"/>
    <property type="evidence" value="ECO:0007669"/>
    <property type="project" value="UniProtKB-KW"/>
</dbReference>
<dbReference type="Gene3D" id="3.30.230.10">
    <property type="match status" value="1"/>
</dbReference>
<reference evidence="1 2" key="1">
    <citation type="submission" date="2018-07" db="EMBL/GenBank/DDBJ databases">
        <title>Leeuwenhoekiella genomics.</title>
        <authorList>
            <person name="Tahon G."/>
            <person name="Willems A."/>
        </authorList>
    </citation>
    <scope>NUCLEOTIDE SEQUENCE [LARGE SCALE GENOMIC DNA]</scope>
    <source>
        <strain evidence="1 2">LMG 1345</strain>
    </source>
</reference>
<comment type="caution">
    <text evidence="1">The sequence shown here is derived from an EMBL/GenBank/DDBJ whole genome shotgun (WGS) entry which is preliminary data.</text>
</comment>
<dbReference type="SUPFAM" id="SSF54211">
    <property type="entry name" value="Ribosomal protein S5 domain 2-like"/>
    <property type="match status" value="1"/>
</dbReference>
<keyword evidence="1" id="KW-0418">Kinase</keyword>
<dbReference type="STRING" id="1122159.SAMN02745246_03725"/>